<sequence>MKKLNFLISIFAVFLFLSLGMNMVKAQDFDGDGITDTVDIDDDNDGIPDAEESPNCFYNFYEANRIASVTSALNGAVGDPLAGSDIPLLYNDNTNDGTVLTAYNFAALQTITTGTALFTIQYPTAVIIKSLAVTQASSGMAASGFAKLYGSNDGSAYTLLTTGSGISISTSTVTFTNTSTTAYQYYQIRYIGTASGGNATSVTAGTAAIHEITSLLATTPAYNPSAHPKLGSCMDDIDGDGSPNHQDIDSDGDGCSDAYEGGATNNKTLSTLPGPYGANGLANSVETTADSGRVNYISTYAKYANNSSQVLCMDTDNDGVPNPIDVDDDNDGVLDTTEGDFCGRINRNIKIGYLASGVGDDGLPINMLLNLKNFGPYGTYNKVAGITLVPFATEASITEAALLANEIDVFFVGSTVNNSTASGEKVSTALNTLLANWAKNNNKSIFAVQNNAWDYGYILANNNANPNTPIGAIGINTYTNGYWPATSLIQSGGVQMTIYSTTRPFDILMADANLRPVVVTDKEYNLLIFPDATIFNDNDGIVTPSPTSNDQKTIADTWTYFFDRIVATQCTTLDTDGDGTPNHLDLDSDGDGCSDAMEAAATTSLTANFAFVSQAGTTTDANSDGLADIIDANKNGIPDYLSFYDPRALDNTTKTCLDSDGDTILDINDLDDDNDGILDINEGNACDGTLDRNLRIGYVNTTTGQYGLMMNMLNNPANFGPSGTYNKIPGITFVPYASEAAITESQLLADNIDIFYSGSTNNVDKLLTTTNAILADWADNNNKGIISMQNNALDFGFQLTSNNLNPDTPYGNTGEAVFINGYWPQATFNQSGTAQYTVTPITRDFEAIMVDVNGKAVFVRDLNRKLVAISDATIFGAPNQTQPNIGSNITMRIAADVWAYAFDVYLGSLDICTSMDTDGDGIPDHLDLDSDNDGCLDALEGDANITSSQLVTAASGVSVGSGSSASNMNLCASSSCVDVSGIPTVVGTAGQGIGDSQNAAVNSGCFCYKPGVTSGTTLETKHGITALGRAGTNNDNWPMVRKGAWSALESKEKGLVINRIPTTAEVEAISNPVEGMMVYDEEADCLKIYTTKDNGATFSWQCFNTRACPN</sequence>
<reference evidence="3" key="1">
    <citation type="submission" date="2022-10" db="EMBL/GenBank/DDBJ databases">
        <title>Chryseobacterium babae sp. nov. isolated from the gut of the beetle Oryctes rhinoceros, and Chryseobacterium kimseyorum sp. nov., isolated from a stick insect rearing cage.</title>
        <authorList>
            <person name="Shelomi M."/>
            <person name="Han C.-J."/>
            <person name="Chen W.-M."/>
            <person name="Chen H.-K."/>
            <person name="Liaw S.-J."/>
            <person name="Muhle E."/>
            <person name="Clermont D."/>
        </authorList>
    </citation>
    <scope>NUCLEOTIDE SEQUENCE</scope>
    <source>
        <strain evidence="3">WLa1L2M3</strain>
    </source>
</reference>
<evidence type="ECO:0000313" key="4">
    <source>
        <dbReference type="Proteomes" id="UP001163719"/>
    </source>
</evidence>
<comment type="caution">
    <text evidence="3">The sequence shown here is derived from an EMBL/GenBank/DDBJ whole genome shotgun (WGS) entry which is preliminary data.</text>
</comment>
<feature type="signal peptide" evidence="2">
    <location>
        <begin position="1"/>
        <end position="26"/>
    </location>
</feature>
<feature type="region of interest" description="Disordered" evidence="1">
    <location>
        <begin position="240"/>
        <end position="260"/>
    </location>
</feature>
<gene>
    <name evidence="3" type="ORF">OH806_06065</name>
</gene>
<evidence type="ECO:0008006" key="5">
    <source>
        <dbReference type="Google" id="ProtNLM"/>
    </source>
</evidence>
<dbReference type="Gene3D" id="4.10.1080.10">
    <property type="entry name" value="TSP type-3 repeat"/>
    <property type="match status" value="1"/>
</dbReference>
<evidence type="ECO:0000313" key="3">
    <source>
        <dbReference type="EMBL" id="MCW3160830.1"/>
    </source>
</evidence>
<dbReference type="Proteomes" id="UP001163719">
    <property type="component" value="Unassembled WGS sequence"/>
</dbReference>
<dbReference type="RefSeq" id="WP_264742775.1">
    <property type="nucleotide sequence ID" value="NZ_JAPDHV010000002.1"/>
</dbReference>
<name>A0ABT3HM14_9FLAO</name>
<keyword evidence="2" id="KW-0732">Signal</keyword>
<evidence type="ECO:0000256" key="2">
    <source>
        <dbReference type="SAM" id="SignalP"/>
    </source>
</evidence>
<feature type="chain" id="PRO_5046940328" description="Thrombospondin type 3 repeat-containing protein" evidence="2">
    <location>
        <begin position="27"/>
        <end position="1110"/>
    </location>
</feature>
<dbReference type="SUPFAM" id="SSF103647">
    <property type="entry name" value="TSP type-3 repeat"/>
    <property type="match status" value="3"/>
</dbReference>
<dbReference type="EMBL" id="JAPDHV010000002">
    <property type="protein sequence ID" value="MCW3160830.1"/>
    <property type="molecule type" value="Genomic_DNA"/>
</dbReference>
<proteinExistence type="predicted"/>
<keyword evidence="4" id="KW-1185">Reference proteome</keyword>
<evidence type="ECO:0000256" key="1">
    <source>
        <dbReference type="SAM" id="MobiDB-lite"/>
    </source>
</evidence>
<dbReference type="InterPro" id="IPR028974">
    <property type="entry name" value="TSP_type-3_rpt"/>
</dbReference>
<accession>A0ABT3HM14</accession>
<organism evidence="3 4">
    <name type="scientific">Chryseobacterium oryctis</name>
    <dbReference type="NCBI Taxonomy" id="2952618"/>
    <lineage>
        <taxon>Bacteria</taxon>
        <taxon>Pseudomonadati</taxon>
        <taxon>Bacteroidota</taxon>
        <taxon>Flavobacteriia</taxon>
        <taxon>Flavobacteriales</taxon>
        <taxon>Weeksellaceae</taxon>
        <taxon>Chryseobacterium group</taxon>
        <taxon>Chryseobacterium</taxon>
    </lineage>
</organism>
<protein>
    <recommendedName>
        <fullName evidence="5">Thrombospondin type 3 repeat-containing protein</fullName>
    </recommendedName>
</protein>